<evidence type="ECO:0000256" key="5">
    <source>
        <dbReference type="ARBA" id="ARBA00022562"/>
    </source>
</evidence>
<dbReference type="EMBL" id="MZ666388">
    <property type="protein sequence ID" value="UEV87526.1"/>
    <property type="molecule type" value="Genomic_DNA"/>
</dbReference>
<feature type="compositionally biased region" description="Polar residues" evidence="17">
    <location>
        <begin position="49"/>
        <end position="66"/>
    </location>
</feature>
<organism evidence="18 19">
    <name type="scientific">cormorant polyomavirus 1</name>
    <dbReference type="NCBI Taxonomy" id="2896467"/>
    <lineage>
        <taxon>Viruses</taxon>
        <taxon>Monodnaviria</taxon>
        <taxon>Shotokuvirae</taxon>
        <taxon>Cossaviricota</taxon>
        <taxon>Papovaviricetes</taxon>
        <taxon>Sepolyvirales</taxon>
        <taxon>Polyomaviridae</taxon>
        <taxon>Gammapolyomavirus</taxon>
    </lineage>
</organism>
<evidence type="ECO:0000256" key="6">
    <source>
        <dbReference type="ARBA" id="ARBA00022581"/>
    </source>
</evidence>
<name>A0A8K1VS46_9POLY</name>
<dbReference type="GO" id="GO:0019062">
    <property type="term" value="P:virion attachment to host cell"/>
    <property type="evidence" value="ECO:0007669"/>
    <property type="project" value="UniProtKB-UniRule"/>
</dbReference>
<evidence type="ECO:0000256" key="11">
    <source>
        <dbReference type="ARBA" id="ARBA00022890"/>
    </source>
</evidence>
<keyword evidence="10 15" id="KW-0946">Virion</keyword>
<dbReference type="Pfam" id="PF00718">
    <property type="entry name" value="Polyoma_coat"/>
    <property type="match status" value="1"/>
</dbReference>
<comment type="similarity">
    <text evidence="3 15">Belongs to the polyomaviruses coat protein VP1 family.</text>
</comment>
<keyword evidence="9 15" id="KW-1145">T=7 icosahedral capsid protein</keyword>
<evidence type="ECO:0000313" key="18">
    <source>
        <dbReference type="EMBL" id="UEV87526.1"/>
    </source>
</evidence>
<dbReference type="InterPro" id="IPR000662">
    <property type="entry name" value="Capsid_VP1_Polyomavir"/>
</dbReference>
<feature type="disulfide bond" description="Interchain" evidence="16">
    <location>
        <position position="93"/>
    </location>
</feature>
<evidence type="ECO:0000256" key="17">
    <source>
        <dbReference type="SAM" id="MobiDB-lite"/>
    </source>
</evidence>
<evidence type="ECO:0000256" key="3">
    <source>
        <dbReference type="ARBA" id="ARBA00006893"/>
    </source>
</evidence>
<evidence type="ECO:0000256" key="4">
    <source>
        <dbReference type="ARBA" id="ARBA00022561"/>
    </source>
</evidence>
<keyword evidence="5 15" id="KW-1048">Host nucleus</keyword>
<dbReference type="GO" id="GO:0005198">
    <property type="term" value="F:structural molecule activity"/>
    <property type="evidence" value="ECO:0007669"/>
    <property type="project" value="UniProtKB-UniRule"/>
</dbReference>
<accession>A0A8K1VS46</accession>
<keyword evidence="11" id="KW-1164">Virus endocytosis by host</keyword>
<keyword evidence="12 15" id="KW-0426">Late protein</keyword>
<comment type="subunit">
    <text evidence="15">Homomultimer.</text>
</comment>
<keyword evidence="13 16" id="KW-1015">Disulfide bond</keyword>
<evidence type="ECO:0000256" key="12">
    <source>
        <dbReference type="ARBA" id="ARBA00022921"/>
    </source>
</evidence>
<evidence type="ECO:0000256" key="16">
    <source>
        <dbReference type="PIRSR" id="PIRSR003376-50"/>
    </source>
</evidence>
<dbReference type="GO" id="GO:0042025">
    <property type="term" value="C:host cell nucleus"/>
    <property type="evidence" value="ECO:0007669"/>
    <property type="project" value="UniProtKB-SubCell"/>
</dbReference>
<evidence type="ECO:0000256" key="14">
    <source>
        <dbReference type="ARBA" id="ARBA00023296"/>
    </source>
</evidence>
<dbReference type="PIRSF" id="PIRSF003376">
    <property type="entry name" value="Capsid_VP1_Polyomavir"/>
    <property type="match status" value="1"/>
</dbReference>
<feature type="region of interest" description="Disordered" evidence="17">
    <location>
        <begin position="45"/>
        <end position="71"/>
    </location>
</feature>
<dbReference type="Gene3D" id="2.60.175.10">
    <property type="entry name" value="Capsid protein VP1,Polyomavirus"/>
    <property type="match status" value="1"/>
</dbReference>
<dbReference type="InterPro" id="IPR011222">
    <property type="entry name" value="dsDNA_vir_gr_I_capsid"/>
</dbReference>
<evidence type="ECO:0000256" key="15">
    <source>
        <dbReference type="PIRNR" id="PIRNR003376"/>
    </source>
</evidence>
<comment type="subcellular location">
    <subcellularLocation>
        <location evidence="1">Host nucleus</location>
    </subcellularLocation>
    <subcellularLocation>
        <location evidence="2">Virion</location>
    </subcellularLocation>
</comment>
<comment type="function">
    <text evidence="15">Forms an icosahedral capsid with a T=7 symmetry.</text>
</comment>
<proteinExistence type="inferred from homology"/>
<keyword evidence="4 15" id="KW-0167">Capsid protein</keyword>
<keyword evidence="7" id="KW-1162">Viral penetration into host cytoplasm</keyword>
<dbReference type="InterPro" id="IPR036931">
    <property type="entry name" value="Polyomavir_VP1_sf"/>
</dbReference>
<keyword evidence="8 15" id="KW-1161">Viral attachment to host cell</keyword>
<evidence type="ECO:0000256" key="10">
    <source>
        <dbReference type="ARBA" id="ARBA00022844"/>
    </source>
</evidence>
<keyword evidence="19" id="KW-1185">Reference proteome</keyword>
<dbReference type="Proteomes" id="UP001263520">
    <property type="component" value="Segment"/>
</dbReference>
<evidence type="ECO:0000313" key="19">
    <source>
        <dbReference type="Proteomes" id="UP001263520"/>
    </source>
</evidence>
<reference evidence="18" key="1">
    <citation type="submission" date="2021-07" db="EMBL/GenBank/DDBJ databases">
        <title>Complete genome sequence of a novel gammapolyomavirus detected in a great cormorant (Phalacrocorax carbo).</title>
        <authorList>
            <person name="Feher E."/>
            <person name="Kaszab E."/>
            <person name="Bali K."/>
            <person name="Banyai K."/>
        </authorList>
    </citation>
    <scope>NUCLEOTIDE SEQUENCE</scope>
    <source>
        <strain evidence="18">CoPyV1</strain>
    </source>
</reference>
<keyword evidence="14" id="KW-1160">Virus entry into host cell</keyword>
<dbReference type="GO" id="GO:0039620">
    <property type="term" value="C:T=7 icosahedral viral capsid"/>
    <property type="evidence" value="ECO:0007669"/>
    <property type="project" value="UniProtKB-UniRule"/>
</dbReference>
<dbReference type="SUPFAM" id="SSF88648">
    <property type="entry name" value="Group I dsDNA viruses"/>
    <property type="match status" value="1"/>
</dbReference>
<evidence type="ECO:0000256" key="1">
    <source>
        <dbReference type="ARBA" id="ARBA00004147"/>
    </source>
</evidence>
<evidence type="ECO:0000256" key="13">
    <source>
        <dbReference type="ARBA" id="ARBA00023157"/>
    </source>
</evidence>
<protein>
    <recommendedName>
        <fullName evidence="15">Capsid protein VP1</fullName>
    </recommendedName>
</protein>
<dbReference type="GO" id="GO:0075509">
    <property type="term" value="P:endocytosis involved in viral entry into host cell"/>
    <property type="evidence" value="ECO:0007669"/>
    <property type="project" value="UniProtKB-KW"/>
</dbReference>
<evidence type="ECO:0000256" key="8">
    <source>
        <dbReference type="ARBA" id="ARBA00022804"/>
    </source>
</evidence>
<evidence type="ECO:0000256" key="9">
    <source>
        <dbReference type="ARBA" id="ARBA00022828"/>
    </source>
</evidence>
<sequence length="355" mass="38621">MPRQQKRGCPAPVPVPKLVTKGGIEVLELRTGPDSITTIETYLQPRMGSPTQPSFSEAVTVGSASSDKPPKPQLPCYSAARVPLPVLNEDLTCNSILMWEAISVKTEVVGISSMVNCHSATKRMYDNAGIGLPVEGLNFHMFAVGGEPLELQALVQNGKTTYPGGVVAPQPLDDSATALNPKLKTRLLLDGAYPVEVWSPDPSRNENTRYFGSYTGGQQTPPVLQFSNTVTTVLLDENGIGPLCKGEGLFLTAADICGFVVQSDGKMYYRGLPRYFNVTLRKRRVKNPYPVTSLLSSLFTNLAPRLEDGQPMTGDNSQVEEVRIYQGTEPLPGDPSIDRFVDKYGEERTRLPSTS</sequence>
<evidence type="ECO:0000256" key="2">
    <source>
        <dbReference type="ARBA" id="ARBA00004328"/>
    </source>
</evidence>
<evidence type="ECO:0000256" key="7">
    <source>
        <dbReference type="ARBA" id="ARBA00022595"/>
    </source>
</evidence>
<keyword evidence="6 15" id="KW-0945">Host-virus interaction</keyword>